<sequence>MNPILAGFIASLLAGLATFVGALPVFLPIRLTHRLQAIALGFGGGVMLAATAFSLIVPGKDAAISQGASPMNAALIMSVAIAQPLLPWGMAFAAGAMLFVISDEIIPESHHQGREHEATIGIIVGFVIMMLLDIGLG</sequence>
<dbReference type="AlphaFoldDB" id="B4W1V9"/>
<proteinExistence type="predicted"/>
<evidence type="ECO:0000313" key="1">
    <source>
        <dbReference type="EMBL" id="EDX71824.1"/>
    </source>
</evidence>
<reference evidence="1 2" key="1">
    <citation type="submission" date="2008-07" db="EMBL/GenBank/DDBJ databases">
        <authorList>
            <person name="Tandeau de Marsac N."/>
            <person name="Ferriera S."/>
            <person name="Johnson J."/>
            <person name="Kravitz S."/>
            <person name="Beeson K."/>
            <person name="Sutton G."/>
            <person name="Rogers Y.-H."/>
            <person name="Friedman R."/>
            <person name="Frazier M."/>
            <person name="Venter J.C."/>
        </authorList>
    </citation>
    <scope>NUCLEOTIDE SEQUENCE [LARGE SCALE GENOMIC DNA]</scope>
    <source>
        <strain evidence="1 2">PCC 7420</strain>
    </source>
</reference>
<gene>
    <name evidence="1" type="ORF">MC7420_6910</name>
</gene>
<protein>
    <recommendedName>
        <fullName evidence="3">Metal cation transporter, ZIP family</fullName>
    </recommendedName>
</protein>
<evidence type="ECO:0000313" key="2">
    <source>
        <dbReference type="Proteomes" id="UP000003835"/>
    </source>
</evidence>
<dbReference type="Proteomes" id="UP000003835">
    <property type="component" value="Unassembled WGS sequence"/>
</dbReference>
<name>B4W1V9_9CYAN</name>
<organism evidence="1 2">
    <name type="scientific">Coleofasciculus chthonoplastes PCC 7420</name>
    <dbReference type="NCBI Taxonomy" id="118168"/>
    <lineage>
        <taxon>Bacteria</taxon>
        <taxon>Bacillati</taxon>
        <taxon>Cyanobacteriota</taxon>
        <taxon>Cyanophyceae</taxon>
        <taxon>Coleofasciculales</taxon>
        <taxon>Coleofasciculaceae</taxon>
        <taxon>Coleofasciculus</taxon>
    </lineage>
</organism>
<dbReference type="OrthoDB" id="9787346at2"/>
<dbReference type="HOGENOM" id="CLU_1861791_0_0_3"/>
<accession>B4W1V9</accession>
<dbReference type="EMBL" id="DS989869">
    <property type="protein sequence ID" value="EDX71824.1"/>
    <property type="molecule type" value="Genomic_DNA"/>
</dbReference>
<dbReference type="STRING" id="118168.MC7420_6910"/>
<evidence type="ECO:0008006" key="3">
    <source>
        <dbReference type="Google" id="ProtNLM"/>
    </source>
</evidence>
<dbReference type="eggNOG" id="COG0428">
    <property type="taxonomic scope" value="Bacteria"/>
</dbReference>
<keyword evidence="2" id="KW-1185">Reference proteome</keyword>
<dbReference type="RefSeq" id="WP_006105266.1">
    <property type="nucleotide sequence ID" value="NZ_DS989869.1"/>
</dbReference>